<name>A0A1H2XAQ1_9RHOB</name>
<dbReference type="AlphaFoldDB" id="A0A1H2XAQ1"/>
<dbReference type="OrthoDB" id="7690273at2"/>
<dbReference type="InterPro" id="IPR019301">
    <property type="entry name" value="Flagellar_prot_FlgJ_N"/>
</dbReference>
<reference evidence="2 3" key="1">
    <citation type="submission" date="2016-10" db="EMBL/GenBank/DDBJ databases">
        <authorList>
            <person name="de Groot N.N."/>
        </authorList>
    </citation>
    <scope>NUCLEOTIDE SEQUENCE [LARGE SCALE GENOMIC DNA]</scope>
    <source>
        <strain evidence="2 3">CGMCC 1.8894</strain>
    </source>
</reference>
<feature type="domain" description="Flagellar protein FlgJ N-terminal" evidence="1">
    <location>
        <begin position="39"/>
        <end position="88"/>
    </location>
</feature>
<accession>A0A1H2XAQ1</accession>
<keyword evidence="3" id="KW-1185">Reference proteome</keyword>
<dbReference type="Proteomes" id="UP000198539">
    <property type="component" value="Unassembled WGS sequence"/>
</dbReference>
<protein>
    <submittedName>
        <fullName evidence="2">Rod binding protein</fullName>
    </submittedName>
</protein>
<evidence type="ECO:0000313" key="3">
    <source>
        <dbReference type="Proteomes" id="UP000198539"/>
    </source>
</evidence>
<dbReference type="RefSeq" id="WP_092887457.1">
    <property type="nucleotide sequence ID" value="NZ_CP061498.1"/>
</dbReference>
<sequence>MTPNAIPSAVPLAAAQSPRSHDAVRRVAEEFETAFLTEMLKASGLGKPLEGFGGGGTGEAQFSSFMVEGYAEAIRKSGGLGLSETIFRALVREEADGSR</sequence>
<organism evidence="2 3">
    <name type="scientific">Roseicitreum antarcticum</name>
    <dbReference type="NCBI Taxonomy" id="564137"/>
    <lineage>
        <taxon>Bacteria</taxon>
        <taxon>Pseudomonadati</taxon>
        <taxon>Pseudomonadota</taxon>
        <taxon>Alphaproteobacteria</taxon>
        <taxon>Rhodobacterales</taxon>
        <taxon>Paracoccaceae</taxon>
        <taxon>Roseicitreum</taxon>
    </lineage>
</organism>
<dbReference type="EMBL" id="FNOM01000004">
    <property type="protein sequence ID" value="SDW89891.1"/>
    <property type="molecule type" value="Genomic_DNA"/>
</dbReference>
<dbReference type="STRING" id="564137.SAMN04488238_104127"/>
<proteinExistence type="predicted"/>
<gene>
    <name evidence="2" type="ORF">SAMN04488238_104127</name>
</gene>
<evidence type="ECO:0000259" key="1">
    <source>
        <dbReference type="Pfam" id="PF10135"/>
    </source>
</evidence>
<dbReference type="Pfam" id="PF10135">
    <property type="entry name" value="Rod-binding"/>
    <property type="match status" value="1"/>
</dbReference>
<evidence type="ECO:0000313" key="2">
    <source>
        <dbReference type="EMBL" id="SDW89891.1"/>
    </source>
</evidence>